<proteinExistence type="predicted"/>
<sequence length="261" mass="29780">MVTLSSIPPRFSELGPTLTSILRQRVAPDQVRLYIPRAYRRFPDWDGTLPQVPAGVAIHRCDQDFGPATKILPAVRDFSGQAVELLLCDDDRLYDREWTARFLSARRAHPDCVIAEAGRFVPGYDATPLPRATPRRKDWRYRLRRALSLGRWRPLPWTGSGHVDVFKGYGGALLRPEFLPERAFDIPDLLWTVDDPWLSGCLAMNGVRIWLNAEGRHPREQRNARRDALLDFALAGRGRGDANGVCFDWFRQYMGIWGAPE</sequence>
<organism evidence="1 2">
    <name type="scientific">Paracoccus mutanolyticus</name>
    <dbReference type="NCBI Taxonomy" id="1499308"/>
    <lineage>
        <taxon>Bacteria</taxon>
        <taxon>Pseudomonadati</taxon>
        <taxon>Pseudomonadota</taxon>
        <taxon>Alphaproteobacteria</taxon>
        <taxon>Rhodobacterales</taxon>
        <taxon>Paracoccaceae</taxon>
        <taxon>Paracoccus</taxon>
    </lineage>
</organism>
<dbReference type="InterPro" id="IPR029044">
    <property type="entry name" value="Nucleotide-diphossugar_trans"/>
</dbReference>
<gene>
    <name evidence="1" type="ORF">DPM13_14385</name>
</gene>
<dbReference type="Proteomes" id="UP000249922">
    <property type="component" value="Chromosome"/>
</dbReference>
<dbReference type="EMBL" id="CP030239">
    <property type="protein sequence ID" value="AWX94511.1"/>
    <property type="molecule type" value="Genomic_DNA"/>
</dbReference>
<keyword evidence="2" id="KW-1185">Reference proteome</keyword>
<accession>A0ABN5M933</accession>
<evidence type="ECO:0000313" key="1">
    <source>
        <dbReference type="EMBL" id="AWX94511.1"/>
    </source>
</evidence>
<protein>
    <submittedName>
        <fullName evidence="1">Glycosyltransferase family 2 protein</fullName>
    </submittedName>
</protein>
<reference evidence="1 2" key="1">
    <citation type="submission" date="2018-06" db="EMBL/GenBank/DDBJ databases">
        <title>Complete genome sequence of Paracoccus mutanolyticus strain RSP-02 isolated from cellulosic waste.</title>
        <authorList>
            <person name="Amrutha R.N."/>
            <person name="Shrivastav A."/>
            <person name="Buddana S.K."/>
            <person name="Deshpande U."/>
            <person name="Prakasham R.S."/>
        </authorList>
    </citation>
    <scope>NUCLEOTIDE SEQUENCE [LARGE SCALE GENOMIC DNA]</scope>
    <source>
        <strain evidence="1 2">RSP-02</strain>
    </source>
</reference>
<name>A0ABN5M933_9RHOB</name>
<dbReference type="SUPFAM" id="SSF53448">
    <property type="entry name" value="Nucleotide-diphospho-sugar transferases"/>
    <property type="match status" value="1"/>
</dbReference>
<evidence type="ECO:0000313" key="2">
    <source>
        <dbReference type="Proteomes" id="UP000249922"/>
    </source>
</evidence>